<evidence type="ECO:0000256" key="2">
    <source>
        <dbReference type="ARBA" id="ARBA00022679"/>
    </source>
</evidence>
<dbReference type="GO" id="GO:0032259">
    <property type="term" value="P:methylation"/>
    <property type="evidence" value="ECO:0007669"/>
    <property type="project" value="UniProtKB-KW"/>
</dbReference>
<keyword evidence="2 4" id="KW-0808">Transferase</keyword>
<evidence type="ECO:0000313" key="5">
    <source>
        <dbReference type="Proteomes" id="UP001484239"/>
    </source>
</evidence>
<gene>
    <name evidence="4" type="primary">egtD</name>
    <name evidence="4" type="ORF">WI372_05240</name>
</gene>
<dbReference type="InterPro" id="IPR017804">
    <property type="entry name" value="MeTrfase_EgtD-like"/>
</dbReference>
<dbReference type="Pfam" id="PF10017">
    <property type="entry name" value="Methyltransf_33"/>
    <property type="match status" value="1"/>
</dbReference>
<evidence type="ECO:0000259" key="3">
    <source>
        <dbReference type="Pfam" id="PF10017"/>
    </source>
</evidence>
<dbReference type="Proteomes" id="UP001484239">
    <property type="component" value="Unassembled WGS sequence"/>
</dbReference>
<dbReference type="GO" id="GO:0052706">
    <property type="term" value="F:L-histidine N(alpha)-methyltransferase activity"/>
    <property type="evidence" value="ECO:0007669"/>
    <property type="project" value="UniProtKB-EC"/>
</dbReference>
<keyword evidence="5" id="KW-1185">Reference proteome</keyword>
<proteinExistence type="predicted"/>
<dbReference type="NCBIfam" id="TIGR03438">
    <property type="entry name" value="egtD_ergothio"/>
    <property type="match status" value="1"/>
</dbReference>
<dbReference type="PANTHER" id="PTHR43397:SF1">
    <property type="entry name" value="ERGOTHIONEINE BIOSYNTHESIS PROTEIN 1"/>
    <property type="match status" value="1"/>
</dbReference>
<dbReference type="InterPro" id="IPR019257">
    <property type="entry name" value="MeTrfase_dom"/>
</dbReference>
<comment type="caution">
    <text evidence="4">The sequence shown here is derived from an EMBL/GenBank/DDBJ whole genome shotgun (WGS) entry which is preliminary data.</text>
</comment>
<name>A0ABU9E6L7_9BACT</name>
<dbReference type="PANTHER" id="PTHR43397">
    <property type="entry name" value="ERGOTHIONEINE BIOSYNTHESIS PROTEIN 1"/>
    <property type="match status" value="1"/>
</dbReference>
<organism evidence="4 5">
    <name type="scientific">Gaopeijia maritima</name>
    <dbReference type="NCBI Taxonomy" id="3119007"/>
    <lineage>
        <taxon>Bacteria</taxon>
        <taxon>Pseudomonadati</taxon>
        <taxon>Gemmatimonadota</taxon>
        <taxon>Longimicrobiia</taxon>
        <taxon>Gaopeijiales</taxon>
        <taxon>Gaopeijiaceae</taxon>
        <taxon>Gaopeijia</taxon>
    </lineage>
</organism>
<dbReference type="EMBL" id="JBBHLI010000002">
    <property type="protein sequence ID" value="MEK9500373.1"/>
    <property type="molecule type" value="Genomic_DNA"/>
</dbReference>
<dbReference type="InterPro" id="IPR035094">
    <property type="entry name" value="EgtD"/>
</dbReference>
<dbReference type="Gene3D" id="3.40.50.150">
    <property type="entry name" value="Vaccinia Virus protein VP39"/>
    <property type="match status" value="1"/>
</dbReference>
<dbReference type="PIRSF" id="PIRSF018005">
    <property type="entry name" value="UCP018005"/>
    <property type="match status" value="1"/>
</dbReference>
<accession>A0ABU9E6L7</accession>
<dbReference type="RefSeq" id="WP_405275030.1">
    <property type="nucleotide sequence ID" value="NZ_CP144380.1"/>
</dbReference>
<protein>
    <submittedName>
        <fullName evidence="4">L-histidine N(Alpha)-methyltransferase</fullName>
        <ecNumber evidence="4">2.1.1.44</ecNumber>
    </submittedName>
</protein>
<dbReference type="EC" id="2.1.1.44" evidence="4"/>
<sequence length="328" mass="36238">MTDPAAAPVETREDDEVGALRDEVWDRLQRRRLSSRWFYDRRGSELFERITRLPEYYPTRTELALLEAHAGPWMQRIRPGSVVELGAGSARKTRVILDALVEEVESPVYVPLDVSAEFLRATAEGLRTDYPQLRVVPEVGDLTRPLPVVRHGDPPALFALLGSTLGNFPPEMAIRILGHVARAMGADDRFLMGADLKPGPGKSVAELVAAYDDAQGVTAEFNRNMLRVLNARAGTDFDPEAFAHRAIWNEVEGWIEMHLVSRGGATVTVPGRGAMEFAPGDSVRTEISTKYDRATLDHLFGEAGLEIVEEVADPARRYAMVLARLAPA</sequence>
<evidence type="ECO:0000313" key="4">
    <source>
        <dbReference type="EMBL" id="MEK9500373.1"/>
    </source>
</evidence>
<evidence type="ECO:0000256" key="1">
    <source>
        <dbReference type="ARBA" id="ARBA00022603"/>
    </source>
</evidence>
<dbReference type="InterPro" id="IPR029063">
    <property type="entry name" value="SAM-dependent_MTases_sf"/>
</dbReference>
<dbReference type="InterPro" id="IPR051128">
    <property type="entry name" value="EgtD_Methyltrsf_superfamily"/>
</dbReference>
<dbReference type="SUPFAM" id="SSF53335">
    <property type="entry name" value="S-adenosyl-L-methionine-dependent methyltransferases"/>
    <property type="match status" value="1"/>
</dbReference>
<reference evidence="4 5" key="1">
    <citation type="submission" date="2024-02" db="EMBL/GenBank/DDBJ databases">
        <title>A novel Gemmatimonadota bacterium.</title>
        <authorList>
            <person name="Du Z.-J."/>
            <person name="Ye Y.-Q."/>
        </authorList>
    </citation>
    <scope>NUCLEOTIDE SEQUENCE [LARGE SCALE GENOMIC DNA]</scope>
    <source>
        <strain evidence="4 5">DH-20</strain>
    </source>
</reference>
<feature type="domain" description="Histidine-specific methyltransferase SAM-dependent" evidence="3">
    <location>
        <begin position="21"/>
        <end position="324"/>
    </location>
</feature>
<keyword evidence="1 4" id="KW-0489">Methyltransferase</keyword>